<proteinExistence type="predicted"/>
<gene>
    <name evidence="2" type="ORF">K466DRAFT_604525</name>
</gene>
<keyword evidence="3" id="KW-1185">Reference proteome</keyword>
<protein>
    <submittedName>
        <fullName evidence="2">Uncharacterized protein</fullName>
    </submittedName>
</protein>
<accession>A0A5C3NWG8</accession>
<evidence type="ECO:0000313" key="3">
    <source>
        <dbReference type="Proteomes" id="UP000308197"/>
    </source>
</evidence>
<dbReference type="Proteomes" id="UP000308197">
    <property type="component" value="Unassembled WGS sequence"/>
</dbReference>
<name>A0A5C3NWG8_9APHY</name>
<evidence type="ECO:0000313" key="2">
    <source>
        <dbReference type="EMBL" id="TFK81402.1"/>
    </source>
</evidence>
<keyword evidence="1" id="KW-1133">Transmembrane helix</keyword>
<dbReference type="AlphaFoldDB" id="A0A5C3NWG8"/>
<evidence type="ECO:0000256" key="1">
    <source>
        <dbReference type="SAM" id="Phobius"/>
    </source>
</evidence>
<organism evidence="2 3">
    <name type="scientific">Polyporus arcularius HHB13444</name>
    <dbReference type="NCBI Taxonomy" id="1314778"/>
    <lineage>
        <taxon>Eukaryota</taxon>
        <taxon>Fungi</taxon>
        <taxon>Dikarya</taxon>
        <taxon>Basidiomycota</taxon>
        <taxon>Agaricomycotina</taxon>
        <taxon>Agaricomycetes</taxon>
        <taxon>Polyporales</taxon>
        <taxon>Polyporaceae</taxon>
        <taxon>Polyporus</taxon>
    </lineage>
</organism>
<reference evidence="2 3" key="1">
    <citation type="journal article" date="2019" name="Nat. Ecol. Evol.">
        <title>Megaphylogeny resolves global patterns of mushroom evolution.</title>
        <authorList>
            <person name="Varga T."/>
            <person name="Krizsan K."/>
            <person name="Foldi C."/>
            <person name="Dima B."/>
            <person name="Sanchez-Garcia M."/>
            <person name="Sanchez-Ramirez S."/>
            <person name="Szollosi G.J."/>
            <person name="Szarkandi J.G."/>
            <person name="Papp V."/>
            <person name="Albert L."/>
            <person name="Andreopoulos W."/>
            <person name="Angelini C."/>
            <person name="Antonin V."/>
            <person name="Barry K.W."/>
            <person name="Bougher N.L."/>
            <person name="Buchanan P."/>
            <person name="Buyck B."/>
            <person name="Bense V."/>
            <person name="Catcheside P."/>
            <person name="Chovatia M."/>
            <person name="Cooper J."/>
            <person name="Damon W."/>
            <person name="Desjardin D."/>
            <person name="Finy P."/>
            <person name="Geml J."/>
            <person name="Haridas S."/>
            <person name="Hughes K."/>
            <person name="Justo A."/>
            <person name="Karasinski D."/>
            <person name="Kautmanova I."/>
            <person name="Kiss B."/>
            <person name="Kocsube S."/>
            <person name="Kotiranta H."/>
            <person name="LaButti K.M."/>
            <person name="Lechner B.E."/>
            <person name="Liimatainen K."/>
            <person name="Lipzen A."/>
            <person name="Lukacs Z."/>
            <person name="Mihaltcheva S."/>
            <person name="Morgado L.N."/>
            <person name="Niskanen T."/>
            <person name="Noordeloos M.E."/>
            <person name="Ohm R.A."/>
            <person name="Ortiz-Santana B."/>
            <person name="Ovrebo C."/>
            <person name="Racz N."/>
            <person name="Riley R."/>
            <person name="Savchenko A."/>
            <person name="Shiryaev A."/>
            <person name="Soop K."/>
            <person name="Spirin V."/>
            <person name="Szebenyi C."/>
            <person name="Tomsovsky M."/>
            <person name="Tulloss R.E."/>
            <person name="Uehling J."/>
            <person name="Grigoriev I.V."/>
            <person name="Vagvolgyi C."/>
            <person name="Papp T."/>
            <person name="Martin F.M."/>
            <person name="Miettinen O."/>
            <person name="Hibbett D.S."/>
            <person name="Nagy L.G."/>
        </authorList>
    </citation>
    <scope>NUCLEOTIDE SEQUENCE [LARGE SCALE GENOMIC DNA]</scope>
    <source>
        <strain evidence="2 3">HHB13444</strain>
    </source>
</reference>
<dbReference type="InParanoid" id="A0A5C3NWG8"/>
<sequence>MLEELQYAPDFWGNILDPGMVPTDTEAKIHLVLSLVTFLALPLHELFIYIFSCDIKSVKARATRFLTYQPPATFRHERWPHSIQNLHDMVVQPCAEEIALKESDNIINDSSFKIKLHTLTIARMRELLGLDKKAQYSLGGRSSWR</sequence>
<dbReference type="EMBL" id="ML211608">
    <property type="protein sequence ID" value="TFK81402.1"/>
    <property type="molecule type" value="Genomic_DNA"/>
</dbReference>
<feature type="transmembrane region" description="Helical" evidence="1">
    <location>
        <begin position="29"/>
        <end position="51"/>
    </location>
</feature>
<keyword evidence="1" id="KW-0472">Membrane</keyword>
<keyword evidence="1" id="KW-0812">Transmembrane</keyword>